<dbReference type="InterPro" id="IPR048970">
    <property type="entry name" value="OB_Ssb-like"/>
</dbReference>
<dbReference type="Pfam" id="PF21473">
    <property type="entry name" value="OB_Ssb-like"/>
    <property type="match status" value="1"/>
</dbReference>
<keyword evidence="3" id="KW-1185">Reference proteome</keyword>
<dbReference type="EMBL" id="CAMGYJ010000006">
    <property type="protein sequence ID" value="CAI0429612.1"/>
    <property type="molecule type" value="Genomic_DNA"/>
</dbReference>
<name>A0AAV0L575_9ROSI</name>
<dbReference type="Proteomes" id="UP001154282">
    <property type="component" value="Unassembled WGS sequence"/>
</dbReference>
<organism evidence="2 3">
    <name type="scientific">Linum tenue</name>
    <dbReference type="NCBI Taxonomy" id="586396"/>
    <lineage>
        <taxon>Eukaryota</taxon>
        <taxon>Viridiplantae</taxon>
        <taxon>Streptophyta</taxon>
        <taxon>Embryophyta</taxon>
        <taxon>Tracheophyta</taxon>
        <taxon>Spermatophyta</taxon>
        <taxon>Magnoliopsida</taxon>
        <taxon>eudicotyledons</taxon>
        <taxon>Gunneridae</taxon>
        <taxon>Pentapetalae</taxon>
        <taxon>rosids</taxon>
        <taxon>fabids</taxon>
        <taxon>Malpighiales</taxon>
        <taxon>Linaceae</taxon>
        <taxon>Linum</taxon>
    </lineage>
</organism>
<proteinExistence type="predicted"/>
<protein>
    <recommendedName>
        <fullName evidence="1">Single-stranded DNA binding protein Ssb-like OB fold domain-containing protein</fullName>
    </recommendedName>
</protein>
<gene>
    <name evidence="2" type="ORF">LITE_LOCUS22222</name>
</gene>
<dbReference type="PANTHER" id="PTHR31472:SF8">
    <property type="entry name" value="EXPRESSED PROTEIN"/>
    <property type="match status" value="1"/>
</dbReference>
<evidence type="ECO:0000259" key="1">
    <source>
        <dbReference type="Pfam" id="PF21473"/>
    </source>
</evidence>
<evidence type="ECO:0000313" key="2">
    <source>
        <dbReference type="EMBL" id="CAI0429612.1"/>
    </source>
</evidence>
<feature type="domain" description="Single-stranded DNA binding protein Ssb-like OB fold" evidence="1">
    <location>
        <begin position="16"/>
        <end position="59"/>
    </location>
</feature>
<sequence length="66" mass="7256">MVVEKKKHVFVKVVQLKLGTQNNILIVKVLSSNTILQKGRAASQRLRNTRIAECLVGDNPKSATGI</sequence>
<reference evidence="2" key="1">
    <citation type="submission" date="2022-08" db="EMBL/GenBank/DDBJ databases">
        <authorList>
            <person name="Gutierrez-Valencia J."/>
        </authorList>
    </citation>
    <scope>NUCLEOTIDE SEQUENCE</scope>
</reference>
<accession>A0AAV0L575</accession>
<comment type="caution">
    <text evidence="2">The sequence shown here is derived from an EMBL/GenBank/DDBJ whole genome shotgun (WGS) entry which is preliminary data.</text>
</comment>
<evidence type="ECO:0000313" key="3">
    <source>
        <dbReference type="Proteomes" id="UP001154282"/>
    </source>
</evidence>
<dbReference type="PANTHER" id="PTHR31472">
    <property type="entry name" value="OS05G0244600 PROTEIN"/>
    <property type="match status" value="1"/>
</dbReference>
<dbReference type="AlphaFoldDB" id="A0AAV0L575"/>